<dbReference type="AlphaFoldDB" id="A0A8H6W166"/>
<dbReference type="InterPro" id="IPR003779">
    <property type="entry name" value="CMD-like"/>
</dbReference>
<feature type="domain" description="Carboxymuconolactone decarboxylase-like" evidence="1">
    <location>
        <begin position="41"/>
        <end position="100"/>
    </location>
</feature>
<dbReference type="EMBL" id="JACAZF010000009">
    <property type="protein sequence ID" value="KAF7295614.1"/>
    <property type="molecule type" value="Genomic_DNA"/>
</dbReference>
<dbReference type="SUPFAM" id="SSF53474">
    <property type="entry name" value="alpha/beta-Hydrolases"/>
    <property type="match status" value="1"/>
</dbReference>
<name>A0A8H6W166_9AGAR</name>
<dbReference type="GeneID" id="59350099"/>
<evidence type="ECO:0000259" key="1">
    <source>
        <dbReference type="Pfam" id="PF02627"/>
    </source>
</evidence>
<dbReference type="GO" id="GO:0051920">
    <property type="term" value="F:peroxiredoxin activity"/>
    <property type="evidence" value="ECO:0007669"/>
    <property type="project" value="InterPro"/>
</dbReference>
<dbReference type="PANTHER" id="PTHR34846:SF11">
    <property type="entry name" value="4-CARBOXYMUCONOLACTONE DECARBOXYLASE FAMILY PROTEIN (AFU_ORTHOLOGUE AFUA_6G11590)"/>
    <property type="match status" value="1"/>
</dbReference>
<dbReference type="SUPFAM" id="SSF69118">
    <property type="entry name" value="AhpD-like"/>
    <property type="match status" value="1"/>
</dbReference>
<reference evidence="2" key="1">
    <citation type="submission" date="2020-05" db="EMBL/GenBank/DDBJ databases">
        <title>Mycena genomes resolve the evolution of fungal bioluminescence.</title>
        <authorList>
            <person name="Tsai I.J."/>
        </authorList>
    </citation>
    <scope>NUCLEOTIDE SEQUENCE</scope>
    <source>
        <strain evidence="2">171206Taipei</strain>
    </source>
</reference>
<dbReference type="InterPro" id="IPR029032">
    <property type="entry name" value="AhpD-like"/>
</dbReference>
<comment type="caution">
    <text evidence="2">The sequence shown here is derived from an EMBL/GenBank/DDBJ whole genome shotgun (WGS) entry which is preliminary data.</text>
</comment>
<proteinExistence type="predicted"/>
<sequence length="497" mass="53079">MSRYVPGRFPAAGASPVADRIRERRGARGLTALDGTLLHVPPVAEGWNSLLGAIRTKGALPGDVRELMILRVAARNHAAYEWIHHEHVGRSHGLTTSQLWAIRDTIHPPQLNVLSPLYSAALAFADHSTVHVKVPQDVMSDLQQHLQPLASSVNLDVADLLVEAAAVVATYNMVSRFLVSLDIAGSSDDVVPWPVDSTEHTIELAPNVNIHAITLVTHPNAPWIAFSNSLLTDEGMWEWIVPHIIAPASSAPNWPFKGTYNILLHSQRGHGQSSVSAAPCTIPLLAHDLAHLISILIPSGKVKCVIGVSQGGAAALAFGALYPTLTEGVISCDTGPKTAPGNAEAWQERIALAKTKGIEELASVTVDRWFPSPSKCGQGGSRYGRTETIKKMIATTSIPAFELGAGALMSYDLLKPLSEDGVDLLHSDVKTKVLLVAGELDGGGKVAAGMKGLREKWLEATPAAKVEFAEIAGAGHLPMIDETEKYWEVVSAFLKGL</sequence>
<dbReference type="RefSeq" id="XP_037216977.1">
    <property type="nucleotide sequence ID" value="XM_037367583.1"/>
</dbReference>
<dbReference type="Gene3D" id="1.20.1290.10">
    <property type="entry name" value="AhpD-like"/>
    <property type="match status" value="1"/>
</dbReference>
<dbReference type="OrthoDB" id="9998495at2759"/>
<organism evidence="2 3">
    <name type="scientific">Mycena indigotica</name>
    <dbReference type="NCBI Taxonomy" id="2126181"/>
    <lineage>
        <taxon>Eukaryota</taxon>
        <taxon>Fungi</taxon>
        <taxon>Dikarya</taxon>
        <taxon>Basidiomycota</taxon>
        <taxon>Agaricomycotina</taxon>
        <taxon>Agaricomycetes</taxon>
        <taxon>Agaricomycetidae</taxon>
        <taxon>Agaricales</taxon>
        <taxon>Marasmiineae</taxon>
        <taxon>Mycenaceae</taxon>
        <taxon>Mycena</taxon>
    </lineage>
</organism>
<dbReference type="InterPro" id="IPR029058">
    <property type="entry name" value="AB_hydrolase_fold"/>
</dbReference>
<dbReference type="PANTHER" id="PTHR34846">
    <property type="entry name" value="4-CARBOXYMUCONOLACTONE DECARBOXYLASE FAMILY PROTEIN (AFU_ORTHOLOGUE AFUA_6G11590)"/>
    <property type="match status" value="1"/>
</dbReference>
<gene>
    <name evidence="2" type="ORF">MIND_01101500</name>
</gene>
<protein>
    <submittedName>
        <fullName evidence="2">Carboxymuconolactone decarboxylase</fullName>
    </submittedName>
</protein>
<dbReference type="Gene3D" id="3.40.50.1820">
    <property type="entry name" value="alpha/beta hydrolase"/>
    <property type="match status" value="1"/>
</dbReference>
<dbReference type="Pfam" id="PF02627">
    <property type="entry name" value="CMD"/>
    <property type="match status" value="1"/>
</dbReference>
<evidence type="ECO:0000313" key="2">
    <source>
        <dbReference type="EMBL" id="KAF7295614.1"/>
    </source>
</evidence>
<keyword evidence="3" id="KW-1185">Reference proteome</keyword>
<accession>A0A8H6W166</accession>
<evidence type="ECO:0000313" key="3">
    <source>
        <dbReference type="Proteomes" id="UP000636479"/>
    </source>
</evidence>
<dbReference type="Proteomes" id="UP000636479">
    <property type="component" value="Unassembled WGS sequence"/>
</dbReference>